<feature type="active site" description="Proton acceptor" evidence="11 12">
    <location>
        <position position="95"/>
    </location>
</feature>
<dbReference type="PANTHER" id="PTHR11441">
    <property type="entry name" value="THYMIDINE KINASE"/>
    <property type="match status" value="1"/>
</dbReference>
<keyword evidence="7 11" id="KW-0547">Nucleotide-binding</keyword>
<dbReference type="GO" id="GO:0008270">
    <property type="term" value="F:zinc ion binding"/>
    <property type="evidence" value="ECO:0007669"/>
    <property type="project" value="UniProtKB-UniRule"/>
</dbReference>
<dbReference type="PANTHER" id="PTHR11441:SF0">
    <property type="entry name" value="THYMIDINE KINASE, CYTOSOLIC"/>
    <property type="match status" value="1"/>
</dbReference>
<keyword evidence="4 11" id="KW-0237">DNA synthesis</keyword>
<keyword evidence="3 11" id="KW-0963">Cytoplasm</keyword>
<evidence type="ECO:0000256" key="7">
    <source>
        <dbReference type="ARBA" id="ARBA00022741"/>
    </source>
</evidence>
<feature type="binding site" evidence="11">
    <location>
        <begin position="16"/>
        <end position="23"/>
    </location>
    <ligand>
        <name>ATP</name>
        <dbReference type="ChEBI" id="CHEBI:30616"/>
    </ligand>
</feature>
<dbReference type="SUPFAM" id="SSF57716">
    <property type="entry name" value="Glucocorticoid receptor-like (DNA-binding domain)"/>
    <property type="match status" value="1"/>
</dbReference>
<dbReference type="GO" id="GO:0004797">
    <property type="term" value="F:thymidine kinase activity"/>
    <property type="evidence" value="ECO:0007669"/>
    <property type="project" value="UniProtKB-UniRule"/>
</dbReference>
<organism evidence="16 17">
    <name type="scientific">Klebsiella pneumoniae</name>
    <dbReference type="NCBI Taxonomy" id="573"/>
    <lineage>
        <taxon>Bacteria</taxon>
        <taxon>Pseudomonadati</taxon>
        <taxon>Pseudomonadota</taxon>
        <taxon>Gammaproteobacteria</taxon>
        <taxon>Enterobacterales</taxon>
        <taxon>Enterobacteriaceae</taxon>
        <taxon>Klebsiella/Raoultella group</taxon>
        <taxon>Klebsiella</taxon>
        <taxon>Klebsiella pneumoniae complex</taxon>
    </lineage>
</organism>
<comment type="subunit">
    <text evidence="11">Homotetramer.</text>
</comment>
<dbReference type="FunFam" id="3.30.60.20:FF:000017">
    <property type="entry name" value="Thymidine kinase"/>
    <property type="match status" value="1"/>
</dbReference>
<dbReference type="NCBIfam" id="NF003298">
    <property type="entry name" value="PRK04296.1-3"/>
    <property type="match status" value="1"/>
</dbReference>
<evidence type="ECO:0000256" key="12">
    <source>
        <dbReference type="PIRSR" id="PIRSR035805-1"/>
    </source>
</evidence>
<dbReference type="FunFam" id="3.40.50.300:FF:000323">
    <property type="entry name" value="Thymidine kinase"/>
    <property type="match status" value="1"/>
</dbReference>
<feature type="binding site" evidence="11">
    <location>
        <position position="192"/>
    </location>
    <ligand>
        <name>Zn(2+)</name>
        <dbReference type="ChEBI" id="CHEBI:29105"/>
    </ligand>
</feature>
<accession>A0A919HMB9</accession>
<keyword evidence="10 11" id="KW-0067">ATP-binding</keyword>
<evidence type="ECO:0000256" key="4">
    <source>
        <dbReference type="ARBA" id="ARBA00022634"/>
    </source>
</evidence>
<dbReference type="HAMAP" id="MF_00124">
    <property type="entry name" value="Thymidine_kinase"/>
    <property type="match status" value="1"/>
</dbReference>
<dbReference type="PROSITE" id="PS00603">
    <property type="entry name" value="TK_CELLULAR_TYPE"/>
    <property type="match status" value="1"/>
</dbReference>
<evidence type="ECO:0000256" key="3">
    <source>
        <dbReference type="ARBA" id="ARBA00022490"/>
    </source>
</evidence>
<reference evidence="16" key="1">
    <citation type="submission" date="2020-10" db="EMBL/GenBank/DDBJ databases">
        <title>Genome Sequence of ESBL Producing Zambian Clinical Strains.</title>
        <authorList>
            <person name="Shawa M."/>
            <person name="Furuta Y."/>
            <person name="Simbotwe M."/>
            <person name="Mulenga E."/>
            <person name="Mubanga M."/>
            <person name="Mulenga G."/>
            <person name="Kaile C."/>
            <person name="Zorigt T."/>
            <person name="Hang'ombe B."/>
            <person name="Higashi H."/>
        </authorList>
    </citation>
    <scope>NUCLEOTIDE SEQUENCE</scope>
    <source>
        <strain evidence="16">Zam_UTH_09</strain>
    </source>
</reference>
<keyword evidence="8 11" id="KW-0418">Kinase</keyword>
<evidence type="ECO:0000256" key="5">
    <source>
        <dbReference type="ARBA" id="ARBA00022679"/>
    </source>
</evidence>
<dbReference type="NCBIfam" id="NF003300">
    <property type="entry name" value="PRK04296.1-5"/>
    <property type="match status" value="1"/>
</dbReference>
<evidence type="ECO:0000256" key="6">
    <source>
        <dbReference type="ARBA" id="ARBA00022723"/>
    </source>
</evidence>
<evidence type="ECO:0000256" key="9">
    <source>
        <dbReference type="ARBA" id="ARBA00022833"/>
    </source>
</evidence>
<evidence type="ECO:0000256" key="2">
    <source>
        <dbReference type="ARBA" id="ARBA00012118"/>
    </source>
</evidence>
<dbReference type="InterPro" id="IPR001267">
    <property type="entry name" value="Thymidine_kinase"/>
</dbReference>
<feature type="binding site" evidence="11">
    <location>
        <position position="189"/>
    </location>
    <ligand>
        <name>Zn(2+)</name>
        <dbReference type="ChEBI" id="CHEBI:29105"/>
    </ligand>
</feature>
<evidence type="ECO:0000313" key="16">
    <source>
        <dbReference type="EMBL" id="GHK50795.1"/>
    </source>
</evidence>
<feature type="binding site" evidence="11">
    <location>
        <begin position="94"/>
        <end position="97"/>
    </location>
    <ligand>
        <name>ATP</name>
        <dbReference type="ChEBI" id="CHEBI:30616"/>
    </ligand>
</feature>
<evidence type="ECO:0000256" key="11">
    <source>
        <dbReference type="HAMAP-Rule" id="MF_00124"/>
    </source>
</evidence>
<keyword evidence="6 11" id="KW-0479">Metal-binding</keyword>
<dbReference type="GO" id="GO:0005829">
    <property type="term" value="C:cytosol"/>
    <property type="evidence" value="ECO:0007669"/>
    <property type="project" value="TreeGrafter"/>
</dbReference>
<comment type="subcellular location">
    <subcellularLocation>
        <location evidence="11">Cytoplasm</location>
    </subcellularLocation>
</comment>
<feature type="binding site" evidence="13">
    <location>
        <position position="185"/>
    </location>
    <ligand>
        <name>substrate</name>
    </ligand>
</feature>
<evidence type="ECO:0000313" key="17">
    <source>
        <dbReference type="Proteomes" id="UP000655094"/>
    </source>
</evidence>
<dbReference type="InterPro" id="IPR027417">
    <property type="entry name" value="P-loop_NTPase"/>
</dbReference>
<dbReference type="GO" id="GO:0005524">
    <property type="term" value="F:ATP binding"/>
    <property type="evidence" value="ECO:0007669"/>
    <property type="project" value="UniProtKB-UniRule"/>
</dbReference>
<evidence type="ECO:0000256" key="15">
    <source>
        <dbReference type="RuleBase" id="RU004165"/>
    </source>
</evidence>
<feature type="binding site" evidence="11">
    <location>
        <position position="152"/>
    </location>
    <ligand>
        <name>Zn(2+)</name>
        <dbReference type="ChEBI" id="CHEBI:29105"/>
    </ligand>
</feature>
<sequence length="212" mass="23909">MIGVTQPMAQLYFYYSAMNAGKSTALLQSSYNYQERGMRTVVYTAEIDDRFGAGKVSSRIGLSSPARLYNPQTSLFDDIAAEHQLKPIHCVLVDESQFLTREQVHELSEVVDTLDIPVLCYGLRTDFRGELFTGSQYLLAWSDKLVELKTICFCGRKASMVLRLDQEGRPYNEGEQVVIGGNERYVSVCRKHYKEALSVGSLTKVQNQHCPC</sequence>
<evidence type="ECO:0000256" key="8">
    <source>
        <dbReference type="ARBA" id="ARBA00022777"/>
    </source>
</evidence>
<comment type="similarity">
    <text evidence="1 11 15">Belongs to the thymidine kinase family.</text>
</comment>
<keyword evidence="9 11" id="KW-0862">Zinc</keyword>
<protein>
    <recommendedName>
        <fullName evidence="2 11">Thymidine kinase</fullName>
        <ecNumber evidence="2 11">2.7.1.21</ecNumber>
    </recommendedName>
</protein>
<comment type="caution">
    <text evidence="16">The sequence shown here is derived from an EMBL/GenBank/DDBJ whole genome shotgun (WGS) entry which is preliminary data.</text>
</comment>
<feature type="binding site" evidence="11">
    <location>
        <position position="154"/>
    </location>
    <ligand>
        <name>Zn(2+)</name>
        <dbReference type="ChEBI" id="CHEBI:29105"/>
    </ligand>
</feature>
<dbReference type="InterPro" id="IPR020633">
    <property type="entry name" value="Thymidine_kinase_CS"/>
</dbReference>
<evidence type="ECO:0000256" key="10">
    <source>
        <dbReference type="ARBA" id="ARBA00022840"/>
    </source>
</evidence>
<dbReference type="Gene3D" id="3.40.50.300">
    <property type="entry name" value="P-loop containing nucleotide triphosphate hydrolases"/>
    <property type="match status" value="1"/>
</dbReference>
<proteinExistence type="inferred from homology"/>
<dbReference type="EMBL" id="BNFF01000001">
    <property type="protein sequence ID" value="GHK50795.1"/>
    <property type="molecule type" value="Genomic_DNA"/>
</dbReference>
<name>A0A919HMB9_KLEPN</name>
<dbReference type="GO" id="GO:0071897">
    <property type="term" value="P:DNA biosynthetic process"/>
    <property type="evidence" value="ECO:0007669"/>
    <property type="project" value="UniProtKB-KW"/>
</dbReference>
<dbReference type="PIRSF" id="PIRSF035805">
    <property type="entry name" value="TK_cell"/>
    <property type="match status" value="1"/>
</dbReference>
<dbReference type="Proteomes" id="UP000655094">
    <property type="component" value="Unassembled WGS sequence"/>
</dbReference>
<evidence type="ECO:0000256" key="14">
    <source>
        <dbReference type="RuleBase" id="RU000544"/>
    </source>
</evidence>
<dbReference type="Gene3D" id="3.30.60.20">
    <property type="match status" value="1"/>
</dbReference>
<dbReference type="AlphaFoldDB" id="A0A919HMB9"/>
<dbReference type="GO" id="GO:0046104">
    <property type="term" value="P:thymidine metabolic process"/>
    <property type="evidence" value="ECO:0007669"/>
    <property type="project" value="TreeGrafter"/>
</dbReference>
<keyword evidence="5 11" id="KW-0808">Transferase</keyword>
<comment type="catalytic activity">
    <reaction evidence="11 14">
        <text>thymidine + ATP = dTMP + ADP + H(+)</text>
        <dbReference type="Rhea" id="RHEA:19129"/>
        <dbReference type="ChEBI" id="CHEBI:15378"/>
        <dbReference type="ChEBI" id="CHEBI:17748"/>
        <dbReference type="ChEBI" id="CHEBI:30616"/>
        <dbReference type="ChEBI" id="CHEBI:63528"/>
        <dbReference type="ChEBI" id="CHEBI:456216"/>
        <dbReference type="EC" id="2.7.1.21"/>
    </reaction>
</comment>
<evidence type="ECO:0000256" key="1">
    <source>
        <dbReference type="ARBA" id="ARBA00007587"/>
    </source>
</evidence>
<dbReference type="Pfam" id="PF00265">
    <property type="entry name" value="TK"/>
    <property type="match status" value="1"/>
</dbReference>
<gene>
    <name evidence="11 16" type="primary">tdk</name>
    <name evidence="16" type="ORF">KPZU09_05310</name>
</gene>
<feature type="binding site" evidence="13">
    <location>
        <begin position="177"/>
        <end position="180"/>
    </location>
    <ligand>
        <name>substrate</name>
    </ligand>
</feature>
<evidence type="ECO:0000256" key="13">
    <source>
        <dbReference type="PIRSR" id="PIRSR035805-2"/>
    </source>
</evidence>
<dbReference type="EC" id="2.7.1.21" evidence="2 11"/>
<dbReference type="SUPFAM" id="SSF52540">
    <property type="entry name" value="P-loop containing nucleoside triphosphate hydrolases"/>
    <property type="match status" value="1"/>
</dbReference>